<feature type="non-terminal residue" evidence="2">
    <location>
        <position position="1"/>
    </location>
</feature>
<comment type="caution">
    <text evidence="2">The sequence shown here is derived from an EMBL/GenBank/DDBJ whole genome shotgun (WGS) entry which is preliminary data.</text>
</comment>
<feature type="compositionally biased region" description="Basic and acidic residues" evidence="1">
    <location>
        <begin position="38"/>
        <end position="59"/>
    </location>
</feature>
<gene>
    <name evidence="2" type="ORF">CCAP1982_LOCUS5358</name>
</gene>
<sequence>MSRSFLQDCGYRRPQHHSAAKTKVAADSVPGNTKSRNHKETYMFETPEETKSTRKRVDGEPVIEYTV</sequence>
<evidence type="ECO:0000313" key="3">
    <source>
        <dbReference type="Proteomes" id="UP000606786"/>
    </source>
</evidence>
<evidence type="ECO:0000313" key="2">
    <source>
        <dbReference type="EMBL" id="CAD6996674.1"/>
    </source>
</evidence>
<evidence type="ECO:0000256" key="1">
    <source>
        <dbReference type="SAM" id="MobiDB-lite"/>
    </source>
</evidence>
<name>A0A811UCR5_CERCA</name>
<reference evidence="2" key="1">
    <citation type="submission" date="2020-11" db="EMBL/GenBank/DDBJ databases">
        <authorList>
            <person name="Whitehead M."/>
        </authorList>
    </citation>
    <scope>NUCLEOTIDE SEQUENCE</scope>
    <source>
        <strain evidence="2">EGII</strain>
    </source>
</reference>
<dbReference type="AlphaFoldDB" id="A0A811UCR5"/>
<protein>
    <submittedName>
        <fullName evidence="2">(Mediterranean fruit fly) hypothetical protein</fullName>
    </submittedName>
</protein>
<keyword evidence="3" id="KW-1185">Reference proteome</keyword>
<accession>A0A811UCR5</accession>
<dbReference type="Proteomes" id="UP000606786">
    <property type="component" value="Unassembled WGS sequence"/>
</dbReference>
<proteinExistence type="predicted"/>
<dbReference type="EMBL" id="CAJHJT010000012">
    <property type="protein sequence ID" value="CAD6996674.1"/>
    <property type="molecule type" value="Genomic_DNA"/>
</dbReference>
<organism evidence="2 3">
    <name type="scientific">Ceratitis capitata</name>
    <name type="common">Mediterranean fruit fly</name>
    <name type="synonym">Tephritis capitata</name>
    <dbReference type="NCBI Taxonomy" id="7213"/>
    <lineage>
        <taxon>Eukaryota</taxon>
        <taxon>Metazoa</taxon>
        <taxon>Ecdysozoa</taxon>
        <taxon>Arthropoda</taxon>
        <taxon>Hexapoda</taxon>
        <taxon>Insecta</taxon>
        <taxon>Pterygota</taxon>
        <taxon>Neoptera</taxon>
        <taxon>Endopterygota</taxon>
        <taxon>Diptera</taxon>
        <taxon>Brachycera</taxon>
        <taxon>Muscomorpha</taxon>
        <taxon>Tephritoidea</taxon>
        <taxon>Tephritidae</taxon>
        <taxon>Ceratitis</taxon>
        <taxon>Ceratitis</taxon>
    </lineage>
</organism>
<feature type="region of interest" description="Disordered" evidence="1">
    <location>
        <begin position="1"/>
        <end position="67"/>
    </location>
</feature>